<accession>A0A949JV95</accession>
<keyword evidence="1" id="KW-1133">Transmembrane helix</keyword>
<keyword evidence="1" id="KW-0472">Membrane</keyword>
<evidence type="ECO:0000256" key="1">
    <source>
        <dbReference type="SAM" id="Phobius"/>
    </source>
</evidence>
<reference evidence="2" key="1">
    <citation type="submission" date="2021-06" db="EMBL/GenBank/DDBJ databases">
        <title>Description of novel taxa of the family Lachnospiraceae.</title>
        <authorList>
            <person name="Chaplin A.V."/>
            <person name="Sokolova S.R."/>
            <person name="Pikina A.P."/>
            <person name="Korzhanova M."/>
            <person name="Belova V."/>
            <person name="Korostin D."/>
            <person name="Efimov B.A."/>
        </authorList>
    </citation>
    <scope>NUCLEOTIDE SEQUENCE</scope>
    <source>
        <strain evidence="2">ASD5720</strain>
    </source>
</reference>
<protein>
    <submittedName>
        <fullName evidence="2">Tetraspanin family protein</fullName>
    </submittedName>
</protein>
<evidence type="ECO:0000313" key="2">
    <source>
        <dbReference type="EMBL" id="MBU9735284.1"/>
    </source>
</evidence>
<dbReference type="EMBL" id="JAHQCW010000002">
    <property type="protein sequence ID" value="MBU9735284.1"/>
    <property type="molecule type" value="Genomic_DNA"/>
</dbReference>
<organism evidence="2 3">
    <name type="scientific">Diplocloster agilis</name>
    <dbReference type="NCBI Taxonomy" id="2850323"/>
    <lineage>
        <taxon>Bacteria</taxon>
        <taxon>Bacillati</taxon>
        <taxon>Bacillota</taxon>
        <taxon>Clostridia</taxon>
        <taxon>Lachnospirales</taxon>
        <taxon>Lachnospiraceae</taxon>
        <taxon>Diplocloster</taxon>
    </lineage>
</organism>
<keyword evidence="3" id="KW-1185">Reference proteome</keyword>
<keyword evidence="1" id="KW-0812">Transmembrane</keyword>
<dbReference type="RefSeq" id="WP_158344176.1">
    <property type="nucleotide sequence ID" value="NZ_JAHQCW010000002.1"/>
</dbReference>
<sequence>MGIYKKPEERYEETRSSAYTFLIVGGIGLILDLLGFAGILPLPFGRESNTLMLSVMGILFVACVIFGVYSMKSAKKISEQVVSENAQTEEILTWFQKTITADALEAGIDADFSEEERYFKRLENIKDVINRSYGELEESYLDKLADDLYLIFFSEE</sequence>
<name>A0A949JV95_9FIRM</name>
<gene>
    <name evidence="2" type="ORF">KTH89_01980</name>
</gene>
<dbReference type="AlphaFoldDB" id="A0A949JV95"/>
<feature type="transmembrane region" description="Helical" evidence="1">
    <location>
        <begin position="50"/>
        <end position="69"/>
    </location>
</feature>
<feature type="transmembrane region" description="Helical" evidence="1">
    <location>
        <begin position="21"/>
        <end position="44"/>
    </location>
</feature>
<evidence type="ECO:0000313" key="3">
    <source>
        <dbReference type="Proteomes" id="UP000712157"/>
    </source>
</evidence>
<proteinExistence type="predicted"/>
<dbReference type="Proteomes" id="UP000712157">
    <property type="component" value="Unassembled WGS sequence"/>
</dbReference>
<comment type="caution">
    <text evidence="2">The sequence shown here is derived from an EMBL/GenBank/DDBJ whole genome shotgun (WGS) entry which is preliminary data.</text>
</comment>